<evidence type="ECO:0000259" key="2">
    <source>
        <dbReference type="Pfam" id="PF01757"/>
    </source>
</evidence>
<dbReference type="Pfam" id="PF01757">
    <property type="entry name" value="Acyl_transf_3"/>
    <property type="match status" value="1"/>
</dbReference>
<feature type="transmembrane region" description="Helical" evidence="1">
    <location>
        <begin position="15"/>
        <end position="32"/>
    </location>
</feature>
<dbReference type="Proteomes" id="UP000441772">
    <property type="component" value="Unassembled WGS sequence"/>
</dbReference>
<protein>
    <submittedName>
        <fullName evidence="3">Acyltransferase</fullName>
    </submittedName>
</protein>
<keyword evidence="1" id="KW-0812">Transmembrane</keyword>
<evidence type="ECO:0000256" key="1">
    <source>
        <dbReference type="SAM" id="Phobius"/>
    </source>
</evidence>
<dbReference type="EMBL" id="WBVT01000045">
    <property type="protein sequence ID" value="KAB7789555.1"/>
    <property type="molecule type" value="Genomic_DNA"/>
</dbReference>
<feature type="transmembrane region" description="Helical" evidence="1">
    <location>
        <begin position="113"/>
        <end position="130"/>
    </location>
</feature>
<name>A0A6I1GDF7_9BIFI</name>
<dbReference type="GO" id="GO:0016747">
    <property type="term" value="F:acyltransferase activity, transferring groups other than amino-acyl groups"/>
    <property type="evidence" value="ECO:0007669"/>
    <property type="project" value="InterPro"/>
</dbReference>
<keyword evidence="3" id="KW-0808">Transferase</keyword>
<gene>
    <name evidence="3" type="ORF">F7D09_1952</name>
</gene>
<feature type="transmembrane region" description="Helical" evidence="1">
    <location>
        <begin position="169"/>
        <end position="187"/>
    </location>
</feature>
<proteinExistence type="predicted"/>
<keyword evidence="1" id="KW-0472">Membrane</keyword>
<feature type="transmembrane region" description="Helical" evidence="1">
    <location>
        <begin position="89"/>
        <end position="107"/>
    </location>
</feature>
<reference evidence="3 4" key="1">
    <citation type="submission" date="2019-09" db="EMBL/GenBank/DDBJ databases">
        <title>Characterization of the phylogenetic diversity of two novel species belonging to the genus Bifidobacterium: Bifidobacterium cebidarum sp. nov. and Bifidobacterium leontopitheci sp. nov.</title>
        <authorList>
            <person name="Lugli G.A."/>
            <person name="Duranti S."/>
            <person name="Milani C."/>
            <person name="Turroni F."/>
            <person name="Ventura M."/>
        </authorList>
    </citation>
    <scope>NUCLEOTIDE SEQUENCE [LARGE SCALE GENOMIC DNA]</scope>
    <source>
        <strain evidence="3 4">LMG 31471</strain>
    </source>
</reference>
<sequence length="201" mass="22304">MVARDFLWGSDNGHLWFLPTLFLMLMLSLALVKLCGTNVRLDIAMAVCAVGLLLTRRWLGWNTYVSQFAAYYVFFVIGFVYHRYEPQPANTMAAAAVVLAGCVAVSWSPRSFFAATLISAVAVLAVYTLAPRRSCAPMRLISKDSMGIYLFHSPMLYISFTYWPGISPALMILINFIGFGTVALVLTELMRHARCGIVIGE</sequence>
<dbReference type="AlphaFoldDB" id="A0A6I1GDF7"/>
<dbReference type="InterPro" id="IPR002656">
    <property type="entry name" value="Acyl_transf_3_dom"/>
</dbReference>
<organism evidence="3 4">
    <name type="scientific">Bifidobacterium leontopitheci</name>
    <dbReference type="NCBI Taxonomy" id="2650774"/>
    <lineage>
        <taxon>Bacteria</taxon>
        <taxon>Bacillati</taxon>
        <taxon>Actinomycetota</taxon>
        <taxon>Actinomycetes</taxon>
        <taxon>Bifidobacteriales</taxon>
        <taxon>Bifidobacteriaceae</taxon>
        <taxon>Bifidobacterium</taxon>
    </lineage>
</organism>
<feature type="domain" description="Acyltransferase 3" evidence="2">
    <location>
        <begin position="6"/>
        <end position="183"/>
    </location>
</feature>
<keyword evidence="4" id="KW-1185">Reference proteome</keyword>
<keyword evidence="1" id="KW-1133">Transmembrane helix</keyword>
<comment type="caution">
    <text evidence="3">The sequence shown here is derived from an EMBL/GenBank/DDBJ whole genome shotgun (WGS) entry which is preliminary data.</text>
</comment>
<accession>A0A6I1GDF7</accession>
<feature type="transmembrane region" description="Helical" evidence="1">
    <location>
        <begin position="64"/>
        <end position="82"/>
    </location>
</feature>
<dbReference type="RefSeq" id="WP_193312442.1">
    <property type="nucleotide sequence ID" value="NZ_JBHSKZ010000017.1"/>
</dbReference>
<evidence type="ECO:0000313" key="4">
    <source>
        <dbReference type="Proteomes" id="UP000441772"/>
    </source>
</evidence>
<keyword evidence="3" id="KW-0012">Acyltransferase</keyword>
<evidence type="ECO:0000313" key="3">
    <source>
        <dbReference type="EMBL" id="KAB7789555.1"/>
    </source>
</evidence>